<dbReference type="EMBL" id="CP030117">
    <property type="protein sequence ID" value="AWX58350.1"/>
    <property type="molecule type" value="Genomic_DNA"/>
</dbReference>
<protein>
    <submittedName>
        <fullName evidence="2">Uncharacterized protein</fullName>
    </submittedName>
</protein>
<organism evidence="2 3">
    <name type="scientific">Brevibacillus brevis</name>
    <name type="common">Bacillus brevis</name>
    <dbReference type="NCBI Taxonomy" id="1393"/>
    <lineage>
        <taxon>Bacteria</taxon>
        <taxon>Bacillati</taxon>
        <taxon>Bacillota</taxon>
        <taxon>Bacilli</taxon>
        <taxon>Bacillales</taxon>
        <taxon>Paenibacillaceae</taxon>
        <taxon>Brevibacillus</taxon>
    </lineage>
</organism>
<gene>
    <name evidence="2" type="ORF">AB432_026385</name>
</gene>
<reference evidence="2 3" key="1">
    <citation type="journal article" date="2015" name="Genome Announc.">
        <title>Draft Genome Sequence of Brevibacillus brevis DZQ7, a Plant Growth-Promoting Rhizobacterium with Broad-Spectrum Antimicrobial Activity.</title>
        <authorList>
            <person name="Hou Q."/>
            <person name="Wang C."/>
            <person name="Hou X."/>
            <person name="Xia Z."/>
            <person name="Ye J."/>
            <person name="Liu K."/>
            <person name="Liu H."/>
            <person name="Wang J."/>
            <person name="Guo H."/>
            <person name="Yu X."/>
            <person name="Yang Y."/>
            <person name="Du B."/>
            <person name="Ding Y."/>
        </authorList>
    </citation>
    <scope>NUCLEOTIDE SEQUENCE [LARGE SCALE GENOMIC DNA]</scope>
    <source>
        <strain evidence="2 3">DZQ7</strain>
    </source>
</reference>
<accession>A0A2Z4MP95</accession>
<evidence type="ECO:0000256" key="1">
    <source>
        <dbReference type="SAM" id="Phobius"/>
    </source>
</evidence>
<sequence length="87" mass="9719">MYLFFVGLTLCMIAWIAGGVFLYQGDYVTGAVLIILGLLVLISMILYYSTNRKKRKNCSPDCNYLPIDCPVPDCNTPDCDCKPDCSH</sequence>
<keyword evidence="1" id="KW-0812">Transmembrane</keyword>
<evidence type="ECO:0000313" key="3">
    <source>
        <dbReference type="Proteomes" id="UP000036061"/>
    </source>
</evidence>
<evidence type="ECO:0000313" key="2">
    <source>
        <dbReference type="EMBL" id="AWX58350.1"/>
    </source>
</evidence>
<proteinExistence type="predicted"/>
<feature type="transmembrane region" description="Helical" evidence="1">
    <location>
        <begin position="29"/>
        <end position="48"/>
    </location>
</feature>
<dbReference type="Proteomes" id="UP000036061">
    <property type="component" value="Chromosome"/>
</dbReference>
<keyword evidence="1" id="KW-1133">Transmembrane helix</keyword>
<keyword evidence="1" id="KW-0472">Membrane</keyword>
<dbReference type="AlphaFoldDB" id="A0A2Z4MP95"/>
<name>A0A2Z4MP95_BREBE</name>